<evidence type="ECO:0000256" key="2">
    <source>
        <dbReference type="ARBA" id="ARBA00022603"/>
    </source>
</evidence>
<keyword evidence="6" id="KW-1185">Reference proteome</keyword>
<dbReference type="Pfam" id="PF08241">
    <property type="entry name" value="Methyltransf_11"/>
    <property type="match status" value="1"/>
</dbReference>
<dbReference type="PANTHER" id="PTHR44942:SF4">
    <property type="entry name" value="METHYLTRANSFERASE TYPE 11 DOMAIN-CONTAINING PROTEIN"/>
    <property type="match status" value="1"/>
</dbReference>
<dbReference type="EMBL" id="JAGSOG010000259">
    <property type="protein sequence ID" value="MBR7838131.1"/>
    <property type="molecule type" value="Genomic_DNA"/>
</dbReference>
<comment type="similarity">
    <text evidence="1">Belongs to the methyltransferase superfamily.</text>
</comment>
<name>A0A941EWA4_9ACTN</name>
<protein>
    <submittedName>
        <fullName evidence="5">Methyltransferase domain-containing protein</fullName>
    </submittedName>
</protein>
<sequence length="259" mass="28295">MTTDTAKSARATSFGTAAQDYDRYRVGLPEEVADAVLPRGLDAVLDLGAGTGAMTRLLLGRARHVYAVDPDPRMTELLAGNCPGVEVHEGTGEHIPLPDACVDAVVVASAWHWMDPDAAIPEIARVLRPAGTLHLVWNRRDRDVPWVADLERLRLEVAGGDDWVEGRIRHYVSEPWLPAAAPLTDVRIEALPWSAAMTEDELARLLTTFHAFIAAPAERKPAMLRTFAEHVAADARIQPGDEGLVRVPMLCHVWSATRA</sequence>
<dbReference type="InterPro" id="IPR029063">
    <property type="entry name" value="SAM-dependent_MTases_sf"/>
</dbReference>
<keyword evidence="3" id="KW-0808">Transferase</keyword>
<dbReference type="Proteomes" id="UP000675781">
    <property type="component" value="Unassembled WGS sequence"/>
</dbReference>
<gene>
    <name evidence="5" type="ORF">KDL01_32970</name>
</gene>
<proteinExistence type="inferred from homology"/>
<dbReference type="CDD" id="cd02440">
    <property type="entry name" value="AdoMet_MTases"/>
    <property type="match status" value="1"/>
</dbReference>
<evidence type="ECO:0000259" key="4">
    <source>
        <dbReference type="Pfam" id="PF08241"/>
    </source>
</evidence>
<evidence type="ECO:0000256" key="1">
    <source>
        <dbReference type="ARBA" id="ARBA00008361"/>
    </source>
</evidence>
<evidence type="ECO:0000313" key="6">
    <source>
        <dbReference type="Proteomes" id="UP000675781"/>
    </source>
</evidence>
<dbReference type="InterPro" id="IPR013216">
    <property type="entry name" value="Methyltransf_11"/>
</dbReference>
<evidence type="ECO:0000313" key="5">
    <source>
        <dbReference type="EMBL" id="MBR7838131.1"/>
    </source>
</evidence>
<dbReference type="Gene3D" id="3.40.50.150">
    <property type="entry name" value="Vaccinia Virus protein VP39"/>
    <property type="match status" value="1"/>
</dbReference>
<comment type="caution">
    <text evidence="5">The sequence shown here is derived from an EMBL/GenBank/DDBJ whole genome shotgun (WGS) entry which is preliminary data.</text>
</comment>
<keyword evidence="2 5" id="KW-0489">Methyltransferase</keyword>
<feature type="domain" description="Methyltransferase type 11" evidence="4">
    <location>
        <begin position="45"/>
        <end position="133"/>
    </location>
</feature>
<dbReference type="PANTHER" id="PTHR44942">
    <property type="entry name" value="METHYLTRANSF_11 DOMAIN-CONTAINING PROTEIN"/>
    <property type="match status" value="1"/>
</dbReference>
<dbReference type="AlphaFoldDB" id="A0A941EWA4"/>
<evidence type="ECO:0000256" key="3">
    <source>
        <dbReference type="ARBA" id="ARBA00022679"/>
    </source>
</evidence>
<accession>A0A941EWA4</accession>
<reference evidence="5" key="1">
    <citation type="submission" date="2021-04" db="EMBL/GenBank/DDBJ databases">
        <title>Genome based classification of Actinospica acidithermotolerans sp. nov., an actinobacterium isolated from an Indonesian hot spring.</title>
        <authorList>
            <person name="Kusuma A.B."/>
            <person name="Putra K.E."/>
            <person name="Nafisah S."/>
            <person name="Loh J."/>
            <person name="Nouioui I."/>
            <person name="Goodfellow M."/>
        </authorList>
    </citation>
    <scope>NUCLEOTIDE SEQUENCE</scope>
    <source>
        <strain evidence="5">CSCA 57</strain>
    </source>
</reference>
<dbReference type="GO" id="GO:0032259">
    <property type="term" value="P:methylation"/>
    <property type="evidence" value="ECO:0007669"/>
    <property type="project" value="UniProtKB-KW"/>
</dbReference>
<dbReference type="GO" id="GO:0008757">
    <property type="term" value="F:S-adenosylmethionine-dependent methyltransferase activity"/>
    <property type="evidence" value="ECO:0007669"/>
    <property type="project" value="InterPro"/>
</dbReference>
<dbReference type="InterPro" id="IPR051052">
    <property type="entry name" value="Diverse_substrate_MTase"/>
</dbReference>
<dbReference type="SUPFAM" id="SSF53335">
    <property type="entry name" value="S-adenosyl-L-methionine-dependent methyltransferases"/>
    <property type="match status" value="1"/>
</dbReference>
<dbReference type="RefSeq" id="WP_212532590.1">
    <property type="nucleotide sequence ID" value="NZ_JAGSOG010000259.1"/>
</dbReference>
<organism evidence="5 6">
    <name type="scientific">Actinospica durhamensis</name>
    <dbReference type="NCBI Taxonomy" id="1508375"/>
    <lineage>
        <taxon>Bacteria</taxon>
        <taxon>Bacillati</taxon>
        <taxon>Actinomycetota</taxon>
        <taxon>Actinomycetes</taxon>
        <taxon>Catenulisporales</taxon>
        <taxon>Actinospicaceae</taxon>
        <taxon>Actinospica</taxon>
    </lineage>
</organism>